<dbReference type="InterPro" id="IPR052396">
    <property type="entry name" value="Meiotic_Drive_Suppr_Kinase"/>
</dbReference>
<dbReference type="AlphaFoldDB" id="A0AAD5X4I9"/>
<proteinExistence type="predicted"/>
<dbReference type="Gene3D" id="1.10.510.10">
    <property type="entry name" value="Transferase(Phosphotransferase) domain 1"/>
    <property type="match status" value="1"/>
</dbReference>
<feature type="binding site" evidence="1">
    <location>
        <position position="362"/>
    </location>
    <ligand>
        <name>ATP</name>
        <dbReference type="ChEBI" id="CHEBI:30616"/>
    </ligand>
</feature>
<name>A0AAD5X4I9_9FUNG</name>
<feature type="domain" description="Protein kinase" evidence="3">
    <location>
        <begin position="335"/>
        <end position="494"/>
    </location>
</feature>
<keyword evidence="1" id="KW-0547">Nucleotide-binding</keyword>
<evidence type="ECO:0000313" key="4">
    <source>
        <dbReference type="EMBL" id="KAJ3050557.1"/>
    </source>
</evidence>
<accession>A0AAD5X4I9</accession>
<keyword evidence="1" id="KW-0067">ATP-binding</keyword>
<keyword evidence="5" id="KW-1185">Reference proteome</keyword>
<evidence type="ECO:0000256" key="2">
    <source>
        <dbReference type="SAM" id="MobiDB-lite"/>
    </source>
</evidence>
<dbReference type="GO" id="GO:0004672">
    <property type="term" value="F:protein kinase activity"/>
    <property type="evidence" value="ECO:0007669"/>
    <property type="project" value="InterPro"/>
</dbReference>
<dbReference type="Proteomes" id="UP001212841">
    <property type="component" value="Unassembled WGS sequence"/>
</dbReference>
<dbReference type="SUPFAM" id="SSF56112">
    <property type="entry name" value="Protein kinase-like (PK-like)"/>
    <property type="match status" value="1"/>
</dbReference>
<comment type="caution">
    <text evidence="4">The sequence shown here is derived from an EMBL/GenBank/DDBJ whole genome shotgun (WGS) entry which is preliminary data.</text>
</comment>
<feature type="region of interest" description="Disordered" evidence="2">
    <location>
        <begin position="258"/>
        <end position="320"/>
    </location>
</feature>
<dbReference type="PANTHER" id="PTHR37171:SF1">
    <property type="entry name" value="SERINE_THREONINE-PROTEIN KINASE YRZF-RELATED"/>
    <property type="match status" value="1"/>
</dbReference>
<dbReference type="PROSITE" id="PS50011">
    <property type="entry name" value="PROTEIN_KINASE_DOM"/>
    <property type="match status" value="1"/>
</dbReference>
<reference evidence="4" key="1">
    <citation type="submission" date="2020-05" db="EMBL/GenBank/DDBJ databases">
        <title>Phylogenomic resolution of chytrid fungi.</title>
        <authorList>
            <person name="Stajich J.E."/>
            <person name="Amses K."/>
            <person name="Simmons R."/>
            <person name="Seto K."/>
            <person name="Myers J."/>
            <person name="Bonds A."/>
            <person name="Quandt C.A."/>
            <person name="Barry K."/>
            <person name="Liu P."/>
            <person name="Grigoriev I."/>
            <person name="Longcore J.E."/>
            <person name="James T.Y."/>
        </authorList>
    </citation>
    <scope>NUCLEOTIDE SEQUENCE</scope>
    <source>
        <strain evidence="4">JEL0318</strain>
    </source>
</reference>
<dbReference type="PANTHER" id="PTHR37171">
    <property type="entry name" value="SERINE/THREONINE-PROTEIN KINASE YRZF-RELATED"/>
    <property type="match status" value="1"/>
</dbReference>
<dbReference type="InterPro" id="IPR000719">
    <property type="entry name" value="Prot_kinase_dom"/>
</dbReference>
<evidence type="ECO:0000256" key="1">
    <source>
        <dbReference type="PROSITE-ProRule" id="PRU10141"/>
    </source>
</evidence>
<dbReference type="InterPro" id="IPR017441">
    <property type="entry name" value="Protein_kinase_ATP_BS"/>
</dbReference>
<evidence type="ECO:0000313" key="5">
    <source>
        <dbReference type="Proteomes" id="UP001212841"/>
    </source>
</evidence>
<dbReference type="PROSITE" id="PS00107">
    <property type="entry name" value="PROTEIN_KINASE_ATP"/>
    <property type="match status" value="1"/>
</dbReference>
<evidence type="ECO:0000259" key="3">
    <source>
        <dbReference type="PROSITE" id="PS50011"/>
    </source>
</evidence>
<dbReference type="InterPro" id="IPR011009">
    <property type="entry name" value="Kinase-like_dom_sf"/>
</dbReference>
<dbReference type="EMBL" id="JADGJD010000500">
    <property type="protein sequence ID" value="KAJ3050557.1"/>
    <property type="molecule type" value="Genomic_DNA"/>
</dbReference>
<dbReference type="GO" id="GO:0005524">
    <property type="term" value="F:ATP binding"/>
    <property type="evidence" value="ECO:0007669"/>
    <property type="project" value="UniProtKB-UniRule"/>
</dbReference>
<feature type="compositionally biased region" description="Gly residues" evidence="2">
    <location>
        <begin position="296"/>
        <end position="317"/>
    </location>
</feature>
<sequence>MPSISLSDYLQQPLPPLNYDANFDVTDRPSSSKYGRTPQSVQVWEDLQTEVDAYLAERQTQSLLQGPVQVSGAVGEVLTNPRFLIADESMMHNAFDHVLLDFAQFVPKLRSGRHSYIPAVKGEPDHLLYTLQGVATDAHPSARNLVFTIEVKCRKVLGADLEDLAAAYRSHKSPGLEPIGPNPCLHVEQAYGYLVVNNLGYGCLTTYDKWWFFKRDPVNTEDLYISRPYYASSSGPNSITVRQVLFYLASLAPFATNVADPGNGRTSPRLLDQSDSPKPDSPSTARRFGGLRESAGSGGPEGSAGLGGGSSGGGGVSMEGTMVNAPELECSVDGLHLGPVIGMGRSGKVFRGAIGQVPAAIKFVDSAKTPMVHDRLQCEVSIYGKLQELQGNTVPLLLSFGNCAGGQFGWIALEEVAPAADQPAWSREDVEAAKSALRRVHEKGILHGDIRPENFIKAPDRMVIVDFEHSEEVGTGAEEAKNWELAAIDRFVGA</sequence>
<gene>
    <name evidence="4" type="ORF">HK097_008503</name>
</gene>
<protein>
    <recommendedName>
        <fullName evidence="3">Protein kinase domain-containing protein</fullName>
    </recommendedName>
</protein>
<organism evidence="4 5">
    <name type="scientific">Rhizophlyctis rosea</name>
    <dbReference type="NCBI Taxonomy" id="64517"/>
    <lineage>
        <taxon>Eukaryota</taxon>
        <taxon>Fungi</taxon>
        <taxon>Fungi incertae sedis</taxon>
        <taxon>Chytridiomycota</taxon>
        <taxon>Chytridiomycota incertae sedis</taxon>
        <taxon>Chytridiomycetes</taxon>
        <taxon>Rhizophlyctidales</taxon>
        <taxon>Rhizophlyctidaceae</taxon>
        <taxon>Rhizophlyctis</taxon>
    </lineage>
</organism>